<dbReference type="RefSeq" id="WP_213359262.1">
    <property type="nucleotide sequence ID" value="NZ_BSFM01000017.1"/>
</dbReference>
<comment type="caution">
    <text evidence="9">The sequence shown here is derived from an EMBL/GenBank/DDBJ whole genome shotgun (WGS) entry which is preliminary data.</text>
</comment>
<dbReference type="Pfam" id="PF01590">
    <property type="entry name" value="GAF"/>
    <property type="match status" value="1"/>
</dbReference>
<dbReference type="SUPFAM" id="SSF55781">
    <property type="entry name" value="GAF domain-like"/>
    <property type="match status" value="1"/>
</dbReference>
<organism evidence="9 10">
    <name type="scientific">Ancylobacter defluvii</name>
    <dbReference type="NCBI Taxonomy" id="1282440"/>
    <lineage>
        <taxon>Bacteria</taxon>
        <taxon>Pseudomonadati</taxon>
        <taxon>Pseudomonadota</taxon>
        <taxon>Alphaproteobacteria</taxon>
        <taxon>Hyphomicrobiales</taxon>
        <taxon>Xanthobacteraceae</taxon>
        <taxon>Ancylobacter</taxon>
    </lineage>
</organism>
<gene>
    <name evidence="9" type="ORF">GCM10017653_36890</name>
</gene>
<keyword evidence="6" id="KW-0902">Two-component regulatory system</keyword>
<dbReference type="InterPro" id="IPR005467">
    <property type="entry name" value="His_kinase_dom"/>
</dbReference>
<dbReference type="InterPro" id="IPR003594">
    <property type="entry name" value="HATPase_dom"/>
</dbReference>
<dbReference type="SMART" id="SM00065">
    <property type="entry name" value="GAF"/>
    <property type="match status" value="1"/>
</dbReference>
<sequence>MAHDLGNDINIIRQIPAVPTILEVICKTTGMGFAAVARVTQDRWVACEVLDTIDFGLKSGGELKVETTICDEIRDSGRAVIIDHVAEDATYCSHPTPAMYGFQSYISVPIILADGGFFGTLCAIDPRPARVSSTEIVGMFKLFAELIAVHVDARERLLDSQKDLASERDKLAISQGSLLDERNTSELREQFIAVLGHDLRNPLASINGGVHLLSRLPQVDRGKTILTMMLASVQRMSGLIDNVLDFARGRLGGGLALDKSTFQLEPVFQQVIDEIRLAFPDRAIETRFDLDVPFLGDKGRMAQLFSNLLGNAVTHGSDDTPIRIEASNGPDGLKLAVANGGDPIPEDAMSRLFQPFYRGDVRSSLQGLGLGLFIASEIAGQHGGKLGASSTPEETRFTLTVPPAAG</sequence>
<keyword evidence="10" id="KW-1185">Reference proteome</keyword>
<dbReference type="Pfam" id="PF00512">
    <property type="entry name" value="HisKA"/>
    <property type="match status" value="1"/>
</dbReference>
<feature type="domain" description="Histidine kinase" evidence="8">
    <location>
        <begin position="194"/>
        <end position="405"/>
    </location>
</feature>
<evidence type="ECO:0000256" key="7">
    <source>
        <dbReference type="SAM" id="MobiDB-lite"/>
    </source>
</evidence>
<evidence type="ECO:0000256" key="6">
    <source>
        <dbReference type="ARBA" id="ARBA00023012"/>
    </source>
</evidence>
<accession>A0A9W6K090</accession>
<dbReference type="Gene3D" id="3.30.450.40">
    <property type="match status" value="1"/>
</dbReference>
<dbReference type="InterPro" id="IPR029016">
    <property type="entry name" value="GAF-like_dom_sf"/>
</dbReference>
<dbReference type="Gene3D" id="1.10.287.130">
    <property type="match status" value="1"/>
</dbReference>
<dbReference type="InterPro" id="IPR050736">
    <property type="entry name" value="Sensor_HK_Regulatory"/>
</dbReference>
<evidence type="ECO:0000256" key="5">
    <source>
        <dbReference type="ARBA" id="ARBA00022777"/>
    </source>
</evidence>
<protein>
    <recommendedName>
        <fullName evidence="2">histidine kinase</fullName>
        <ecNumber evidence="2">2.7.13.3</ecNumber>
    </recommendedName>
</protein>
<dbReference type="Proteomes" id="UP001143330">
    <property type="component" value="Unassembled WGS sequence"/>
</dbReference>
<evidence type="ECO:0000256" key="1">
    <source>
        <dbReference type="ARBA" id="ARBA00000085"/>
    </source>
</evidence>
<keyword evidence="4" id="KW-0808">Transferase</keyword>
<dbReference type="AlphaFoldDB" id="A0A9W6K090"/>
<comment type="catalytic activity">
    <reaction evidence="1">
        <text>ATP + protein L-histidine = ADP + protein N-phospho-L-histidine.</text>
        <dbReference type="EC" id="2.7.13.3"/>
    </reaction>
</comment>
<evidence type="ECO:0000256" key="3">
    <source>
        <dbReference type="ARBA" id="ARBA00022553"/>
    </source>
</evidence>
<dbReference type="InterPro" id="IPR004358">
    <property type="entry name" value="Sig_transdc_His_kin-like_C"/>
</dbReference>
<name>A0A9W6K090_9HYPH</name>
<keyword evidence="3" id="KW-0597">Phosphoprotein</keyword>
<evidence type="ECO:0000313" key="9">
    <source>
        <dbReference type="EMBL" id="GLK85619.1"/>
    </source>
</evidence>
<dbReference type="Pfam" id="PF02518">
    <property type="entry name" value="HATPase_c"/>
    <property type="match status" value="1"/>
</dbReference>
<reference evidence="9" key="1">
    <citation type="journal article" date="2014" name="Int. J. Syst. Evol. Microbiol.">
        <title>Complete genome sequence of Corynebacterium casei LMG S-19264T (=DSM 44701T), isolated from a smear-ripened cheese.</title>
        <authorList>
            <consortium name="US DOE Joint Genome Institute (JGI-PGF)"/>
            <person name="Walter F."/>
            <person name="Albersmeier A."/>
            <person name="Kalinowski J."/>
            <person name="Ruckert C."/>
        </authorList>
    </citation>
    <scope>NUCLEOTIDE SEQUENCE</scope>
    <source>
        <strain evidence="9">VKM B-2789</strain>
    </source>
</reference>
<dbReference type="GO" id="GO:0000155">
    <property type="term" value="F:phosphorelay sensor kinase activity"/>
    <property type="evidence" value="ECO:0007669"/>
    <property type="project" value="InterPro"/>
</dbReference>
<evidence type="ECO:0000313" key="10">
    <source>
        <dbReference type="Proteomes" id="UP001143330"/>
    </source>
</evidence>
<dbReference type="InterPro" id="IPR003661">
    <property type="entry name" value="HisK_dim/P_dom"/>
</dbReference>
<evidence type="ECO:0000259" key="8">
    <source>
        <dbReference type="PROSITE" id="PS50109"/>
    </source>
</evidence>
<proteinExistence type="predicted"/>
<dbReference type="InterPro" id="IPR036890">
    <property type="entry name" value="HATPase_C_sf"/>
</dbReference>
<evidence type="ECO:0000256" key="4">
    <source>
        <dbReference type="ARBA" id="ARBA00022679"/>
    </source>
</evidence>
<dbReference type="PROSITE" id="PS50109">
    <property type="entry name" value="HIS_KIN"/>
    <property type="match status" value="1"/>
</dbReference>
<dbReference type="PRINTS" id="PR00344">
    <property type="entry name" value="BCTRLSENSOR"/>
</dbReference>
<dbReference type="SMART" id="SM00387">
    <property type="entry name" value="HATPase_c"/>
    <property type="match status" value="1"/>
</dbReference>
<dbReference type="InterPro" id="IPR003018">
    <property type="entry name" value="GAF"/>
</dbReference>
<dbReference type="CDD" id="cd00075">
    <property type="entry name" value="HATPase"/>
    <property type="match status" value="1"/>
</dbReference>
<dbReference type="SUPFAM" id="SSF55874">
    <property type="entry name" value="ATPase domain of HSP90 chaperone/DNA topoisomerase II/histidine kinase"/>
    <property type="match status" value="1"/>
</dbReference>
<keyword evidence="5 9" id="KW-0418">Kinase</keyword>
<dbReference type="CDD" id="cd00082">
    <property type="entry name" value="HisKA"/>
    <property type="match status" value="1"/>
</dbReference>
<evidence type="ECO:0000256" key="2">
    <source>
        <dbReference type="ARBA" id="ARBA00012438"/>
    </source>
</evidence>
<dbReference type="EMBL" id="BSFM01000017">
    <property type="protein sequence ID" value="GLK85619.1"/>
    <property type="molecule type" value="Genomic_DNA"/>
</dbReference>
<dbReference type="SUPFAM" id="SSF47384">
    <property type="entry name" value="Homodimeric domain of signal transducing histidine kinase"/>
    <property type="match status" value="1"/>
</dbReference>
<dbReference type="SMART" id="SM00388">
    <property type="entry name" value="HisKA"/>
    <property type="match status" value="1"/>
</dbReference>
<dbReference type="EC" id="2.7.13.3" evidence="2"/>
<dbReference type="InterPro" id="IPR036097">
    <property type="entry name" value="HisK_dim/P_sf"/>
</dbReference>
<reference evidence="9" key="2">
    <citation type="submission" date="2023-01" db="EMBL/GenBank/DDBJ databases">
        <authorList>
            <person name="Sun Q."/>
            <person name="Evtushenko L."/>
        </authorList>
    </citation>
    <scope>NUCLEOTIDE SEQUENCE</scope>
    <source>
        <strain evidence="9">VKM B-2789</strain>
    </source>
</reference>
<feature type="region of interest" description="Disordered" evidence="7">
    <location>
        <begin position="383"/>
        <end position="406"/>
    </location>
</feature>
<dbReference type="Gene3D" id="3.30.565.10">
    <property type="entry name" value="Histidine kinase-like ATPase, C-terminal domain"/>
    <property type="match status" value="1"/>
</dbReference>
<dbReference type="PANTHER" id="PTHR43711">
    <property type="entry name" value="TWO-COMPONENT HISTIDINE KINASE"/>
    <property type="match status" value="1"/>
</dbReference>
<dbReference type="PANTHER" id="PTHR43711:SF1">
    <property type="entry name" value="HISTIDINE KINASE 1"/>
    <property type="match status" value="1"/>
</dbReference>